<dbReference type="Pfam" id="PF01875">
    <property type="entry name" value="Memo"/>
    <property type="match status" value="1"/>
</dbReference>
<dbReference type="CDD" id="cd07361">
    <property type="entry name" value="MEMO_like"/>
    <property type="match status" value="1"/>
</dbReference>
<reference evidence="2 3" key="1">
    <citation type="submission" date="2018-11" db="EMBL/GenBank/DDBJ databases">
        <title>Complete Genome Sequence of Vbrio mediterranei 117-T6: a Potential Pathogen Bacteria Isolated from the Conchocelis of Pyropia.</title>
        <authorList>
            <person name="Liu Q."/>
        </authorList>
    </citation>
    <scope>NUCLEOTIDE SEQUENCE [LARGE SCALE GENOMIC DNA]</scope>
    <source>
        <strain evidence="2 3">117-T6</strain>
    </source>
</reference>
<dbReference type="NCBIfam" id="TIGR04336">
    <property type="entry name" value="AmmeMemoSam_B"/>
    <property type="match status" value="1"/>
</dbReference>
<evidence type="ECO:0000256" key="1">
    <source>
        <dbReference type="ARBA" id="ARBA00006315"/>
    </source>
</evidence>
<protein>
    <submittedName>
        <fullName evidence="2">AmmeMemoRadiSam system protein B</fullName>
    </submittedName>
</protein>
<dbReference type="Proteomes" id="UP000279760">
    <property type="component" value="Chromosome 2"/>
</dbReference>
<dbReference type="PANTHER" id="PTHR11060:SF0">
    <property type="entry name" value="PROTEIN MEMO1"/>
    <property type="match status" value="1"/>
</dbReference>
<sequence>MTIRPPAVAGRFYNKDTEQLTRQVNQLLTGPNVRDAETCNVQNDLRGLIVPHAGYVFSGETAGLAYHQLQSVAQQFSRVILVGPSHRVAFHGCALPSVDAFETPLGRVSIDRDCIALLADNSMVLINDEAHAQEHSLEVQLPFLQTVLDDFQLLPIVTGQVSALEVAKLIEPIWDSKTLLAISTDLSHFHRYSECQRLDRQTCNKIESGMTTITPHEACGSTGVNAAIHLISTNQYQLQRLTLINSGDTEYGDKQRVVGYVSYTICR</sequence>
<dbReference type="RefSeq" id="WP_124941954.1">
    <property type="nucleotide sequence ID" value="NZ_CP033578.1"/>
</dbReference>
<evidence type="ECO:0000313" key="2">
    <source>
        <dbReference type="EMBL" id="AYV24408.1"/>
    </source>
</evidence>
<organism evidence="2 3">
    <name type="scientific">Vibrio mediterranei</name>
    <dbReference type="NCBI Taxonomy" id="689"/>
    <lineage>
        <taxon>Bacteria</taxon>
        <taxon>Pseudomonadati</taxon>
        <taxon>Pseudomonadota</taxon>
        <taxon>Gammaproteobacteria</taxon>
        <taxon>Vibrionales</taxon>
        <taxon>Vibrionaceae</taxon>
        <taxon>Vibrio</taxon>
    </lineage>
</organism>
<dbReference type="Gene3D" id="3.40.830.10">
    <property type="entry name" value="LigB-like"/>
    <property type="match status" value="1"/>
</dbReference>
<comment type="similarity">
    <text evidence="1">Belongs to the MEMO1 family.</text>
</comment>
<dbReference type="PANTHER" id="PTHR11060">
    <property type="entry name" value="PROTEIN MEMO1"/>
    <property type="match status" value="1"/>
</dbReference>
<accession>A0A3G4VK83</accession>
<proteinExistence type="inferred from homology"/>
<evidence type="ECO:0000313" key="3">
    <source>
        <dbReference type="Proteomes" id="UP000279760"/>
    </source>
</evidence>
<dbReference type="AlphaFoldDB" id="A0A3G4VK83"/>
<dbReference type="EMBL" id="CP033578">
    <property type="protein sequence ID" value="AYV24408.1"/>
    <property type="molecule type" value="Genomic_DNA"/>
</dbReference>
<name>A0A3G4VK83_9VIBR</name>
<dbReference type="InterPro" id="IPR002737">
    <property type="entry name" value="MEMO1_fam"/>
</dbReference>
<gene>
    <name evidence="2" type="primary">amrB</name>
    <name evidence="2" type="ORF">ECB94_24455</name>
</gene>